<protein>
    <submittedName>
        <fullName evidence="1">Uncharacterized protein</fullName>
    </submittedName>
</protein>
<organism evidence="1 2">
    <name type="scientific">Methylocystis rosea</name>
    <dbReference type="NCBI Taxonomy" id="173366"/>
    <lineage>
        <taxon>Bacteria</taxon>
        <taxon>Pseudomonadati</taxon>
        <taxon>Pseudomonadota</taxon>
        <taxon>Alphaproteobacteria</taxon>
        <taxon>Hyphomicrobiales</taxon>
        <taxon>Methylocystaceae</taxon>
        <taxon>Methylocystis</taxon>
    </lineage>
</organism>
<dbReference type="AlphaFoldDB" id="A0A3G8M0W8"/>
<evidence type="ECO:0000313" key="2">
    <source>
        <dbReference type="Proteomes" id="UP000273982"/>
    </source>
</evidence>
<dbReference type="Proteomes" id="UP000273982">
    <property type="component" value="Chromosome"/>
</dbReference>
<evidence type="ECO:0000313" key="1">
    <source>
        <dbReference type="EMBL" id="AZG75551.1"/>
    </source>
</evidence>
<name>A0A3G8M0W8_9HYPH</name>
<dbReference type="EMBL" id="CP034086">
    <property type="protein sequence ID" value="AZG75551.1"/>
    <property type="molecule type" value="Genomic_DNA"/>
</dbReference>
<dbReference type="KEGG" id="mros:EHO51_01660"/>
<accession>A0A3G8M0W8</accession>
<proteinExistence type="predicted"/>
<reference evidence="1 2" key="1">
    <citation type="submission" date="2018-11" db="EMBL/GenBank/DDBJ databases">
        <title>Genome squencing of methanotrophic bacteria isolated from alkaline groundwater in Korea.</title>
        <authorList>
            <person name="Nguyen L.N."/>
        </authorList>
    </citation>
    <scope>NUCLEOTIDE SEQUENCE [LARGE SCALE GENOMIC DNA]</scope>
    <source>
        <strain evidence="1 2">GW6</strain>
    </source>
</reference>
<gene>
    <name evidence="1" type="ORF">EHO51_01660</name>
</gene>
<sequence length="123" mass="13779">MTRRLRSQFHPHAPGASEGKTMAIYRVREVKFIETEGGHVKLKPLREYERESSDPASVIAEVSRFFEMELSSPKALDVVDFDEVIVLDEKGAVIARFGVADFWEQEWNAVAAKSDAAPIARSA</sequence>